<protein>
    <submittedName>
        <fullName evidence="1">Uncharacterized protein</fullName>
    </submittedName>
</protein>
<evidence type="ECO:0000313" key="2">
    <source>
        <dbReference type="Proteomes" id="UP001516400"/>
    </source>
</evidence>
<proteinExistence type="predicted"/>
<reference evidence="1 2" key="1">
    <citation type="journal article" date="2021" name="BMC Biol.">
        <title>Horizontally acquired antibacterial genes associated with adaptive radiation of ladybird beetles.</title>
        <authorList>
            <person name="Li H.S."/>
            <person name="Tang X.F."/>
            <person name="Huang Y.H."/>
            <person name="Xu Z.Y."/>
            <person name="Chen M.L."/>
            <person name="Du X.Y."/>
            <person name="Qiu B.Y."/>
            <person name="Chen P.T."/>
            <person name="Zhang W."/>
            <person name="Slipinski A."/>
            <person name="Escalona H.E."/>
            <person name="Waterhouse R.M."/>
            <person name="Zwick A."/>
            <person name="Pang H."/>
        </authorList>
    </citation>
    <scope>NUCLEOTIDE SEQUENCE [LARGE SCALE GENOMIC DNA]</scope>
    <source>
        <strain evidence="1">SYSU2018</strain>
    </source>
</reference>
<dbReference type="AlphaFoldDB" id="A0ABD2P8J5"/>
<gene>
    <name evidence="1" type="ORF">HHI36_001759</name>
</gene>
<dbReference type="EMBL" id="JABFTP020000185">
    <property type="protein sequence ID" value="KAL3287283.1"/>
    <property type="molecule type" value="Genomic_DNA"/>
</dbReference>
<comment type="caution">
    <text evidence="1">The sequence shown here is derived from an EMBL/GenBank/DDBJ whole genome shotgun (WGS) entry which is preliminary data.</text>
</comment>
<dbReference type="Proteomes" id="UP001516400">
    <property type="component" value="Unassembled WGS sequence"/>
</dbReference>
<name>A0ABD2P8J5_9CUCU</name>
<sequence length="114" mass="12893">MDAVPEKKLEHTTFLVAATDLIYAKADAVCEVWPLCVTLANVISGSQATGIYPFNLECDFKISVCFVCSIKLTRSSSHHFENQYLETLDTDEDDEFDMALSTIEERIVCKRKYT</sequence>
<organism evidence="1 2">
    <name type="scientific">Cryptolaemus montrouzieri</name>
    <dbReference type="NCBI Taxonomy" id="559131"/>
    <lineage>
        <taxon>Eukaryota</taxon>
        <taxon>Metazoa</taxon>
        <taxon>Ecdysozoa</taxon>
        <taxon>Arthropoda</taxon>
        <taxon>Hexapoda</taxon>
        <taxon>Insecta</taxon>
        <taxon>Pterygota</taxon>
        <taxon>Neoptera</taxon>
        <taxon>Endopterygota</taxon>
        <taxon>Coleoptera</taxon>
        <taxon>Polyphaga</taxon>
        <taxon>Cucujiformia</taxon>
        <taxon>Coccinelloidea</taxon>
        <taxon>Coccinellidae</taxon>
        <taxon>Scymninae</taxon>
        <taxon>Scymnini</taxon>
        <taxon>Cryptolaemus</taxon>
    </lineage>
</organism>
<accession>A0ABD2P8J5</accession>
<evidence type="ECO:0000313" key="1">
    <source>
        <dbReference type="EMBL" id="KAL3287283.1"/>
    </source>
</evidence>
<keyword evidence="2" id="KW-1185">Reference proteome</keyword>